<dbReference type="InterPro" id="IPR056510">
    <property type="entry name" value="WapI"/>
</dbReference>
<proteinExistence type="predicted"/>
<keyword evidence="2" id="KW-1185">Reference proteome</keyword>
<dbReference type="RefSeq" id="WP_131413019.1">
    <property type="nucleotide sequence ID" value="NZ_SJTG01000006.1"/>
</dbReference>
<sequence length="143" mass="15390">MQSVVFSGDGGEHLRIDVLGYERAPVGEYFDDNWLSVQVTIKAGGFSGSFSASFLTGELETLRQGSLSLYESLTGHAKFETLEGQLSLDLVGDGHGHIRLTGSAEDRAGLGNTLAFAFTFDQTQLQSTVQGLARVLDTFPVRT</sequence>
<gene>
    <name evidence="1" type="ORF">EZM97_33310</name>
</gene>
<organism evidence="1 2">
    <name type="scientific">Dyella soli</name>
    <dbReference type="NCBI Taxonomy" id="522319"/>
    <lineage>
        <taxon>Bacteria</taxon>
        <taxon>Pseudomonadati</taxon>
        <taxon>Pseudomonadota</taxon>
        <taxon>Gammaproteobacteria</taxon>
        <taxon>Lysobacterales</taxon>
        <taxon>Rhodanobacteraceae</taxon>
        <taxon>Dyella</taxon>
    </lineage>
</organism>
<protein>
    <submittedName>
        <fullName evidence="1">Uncharacterized protein</fullName>
    </submittedName>
</protein>
<accession>A0A4R0YEB2</accession>
<dbReference type="EMBL" id="SJTG01000006">
    <property type="protein sequence ID" value="TCI06367.1"/>
    <property type="molecule type" value="Genomic_DNA"/>
</dbReference>
<dbReference type="AlphaFoldDB" id="A0A4R0YEB2"/>
<evidence type="ECO:0000313" key="2">
    <source>
        <dbReference type="Proteomes" id="UP000291822"/>
    </source>
</evidence>
<comment type="caution">
    <text evidence="1">The sequence shown here is derived from an EMBL/GenBank/DDBJ whole genome shotgun (WGS) entry which is preliminary data.</text>
</comment>
<reference evidence="1 2" key="1">
    <citation type="submission" date="2019-02" db="EMBL/GenBank/DDBJ databases">
        <title>Dyella amyloliquefaciens sp. nov., isolated from forest soil.</title>
        <authorList>
            <person name="Gao Z.-H."/>
            <person name="Qiu L.-H."/>
        </authorList>
    </citation>
    <scope>NUCLEOTIDE SEQUENCE [LARGE SCALE GENOMIC DNA]</scope>
    <source>
        <strain evidence="1 2">KACC 12747</strain>
    </source>
</reference>
<dbReference type="Proteomes" id="UP000291822">
    <property type="component" value="Unassembled WGS sequence"/>
</dbReference>
<name>A0A4R0YEB2_9GAMM</name>
<evidence type="ECO:0000313" key="1">
    <source>
        <dbReference type="EMBL" id="TCI06367.1"/>
    </source>
</evidence>
<dbReference type="Pfam" id="PF24716">
    <property type="entry name" value="WapI"/>
    <property type="match status" value="1"/>
</dbReference>